<keyword evidence="5" id="KW-1185">Reference proteome</keyword>
<sequence>MAYILNATRFSPQKKRKEQQDLIMGEPKKLHVALFPWLAFGHIIPYLDLAQLIAQKGHKISFISTSRNIQRLPQVSSKLSSSIKLISLTLPQVENLPHDAESTMDLPYDHVPYLKKAYDLLQDQLLHFLQTSAPDWIIYDFSPHWLPPIAANLGISGAFFSIFGAWSLTFLGSSSSAMINGDDPRTKAEHLTVPPDWVPFSSKVAFRLHEAKRALDHLGMNNSGQLHGKPVLPVGILPPSALDSSDDKDDTWIEISSWLDKHNKGSVVYIAFGSESAPSQEELEELALGLELSGLPFFWTLRKRNNDDSIKLPDGFEERVKGRGLVWMSWAPQVKILAHESVGGFLTHCGYSSIIEALHFGRALIMFPLSLDQGLIARVFEEKKVGVEIKRDEENGWFTKDSVAESLKLVMVKTEGNVYRDKAKEMKKVFGNKELHDRYMGHFVEFLQNHCRNP</sequence>
<dbReference type="AlphaFoldDB" id="B9T2C2"/>
<reference evidence="5" key="1">
    <citation type="journal article" date="2010" name="Nat. Biotechnol.">
        <title>Draft genome sequence of the oilseed species Ricinus communis.</title>
        <authorList>
            <person name="Chan A.P."/>
            <person name="Crabtree J."/>
            <person name="Zhao Q."/>
            <person name="Lorenzi H."/>
            <person name="Orvis J."/>
            <person name="Puiu D."/>
            <person name="Melake-Berhan A."/>
            <person name="Jones K.M."/>
            <person name="Redman J."/>
            <person name="Chen G."/>
            <person name="Cahoon E.B."/>
            <person name="Gedil M."/>
            <person name="Stanke M."/>
            <person name="Haas B.J."/>
            <person name="Wortman J.R."/>
            <person name="Fraser-Liggett C.M."/>
            <person name="Ravel J."/>
            <person name="Rabinowicz P.D."/>
        </authorList>
    </citation>
    <scope>NUCLEOTIDE SEQUENCE [LARGE SCALE GENOMIC DNA]</scope>
    <source>
        <strain evidence="5">cv. Hale</strain>
    </source>
</reference>
<dbReference type="Gene3D" id="3.40.50.2000">
    <property type="entry name" value="Glycogen Phosphorylase B"/>
    <property type="match status" value="2"/>
</dbReference>
<gene>
    <name evidence="4" type="ORF">RCOM_0410720</name>
</gene>
<accession>B9T2C2</accession>
<dbReference type="eggNOG" id="KOG1192">
    <property type="taxonomic scope" value="Eukaryota"/>
</dbReference>
<dbReference type="Proteomes" id="UP000008311">
    <property type="component" value="Unassembled WGS sequence"/>
</dbReference>
<evidence type="ECO:0000256" key="1">
    <source>
        <dbReference type="ARBA" id="ARBA00009995"/>
    </source>
</evidence>
<evidence type="ECO:0000256" key="3">
    <source>
        <dbReference type="ARBA" id="ARBA00022679"/>
    </source>
</evidence>
<dbReference type="PANTHER" id="PTHR48049">
    <property type="entry name" value="GLYCOSYLTRANSFERASE"/>
    <property type="match status" value="1"/>
</dbReference>
<name>B9T2C2_RICCO</name>
<dbReference type="GO" id="GO:0047213">
    <property type="term" value="F:anthocyanidin 3-O-glucosyltransferase activity"/>
    <property type="evidence" value="ECO:0007669"/>
    <property type="project" value="UniProtKB-EC"/>
</dbReference>
<dbReference type="PANTHER" id="PTHR48049:SF60">
    <property type="entry name" value="UDP-GLYCOSYLTRANSFERASE 91B1"/>
    <property type="match status" value="1"/>
</dbReference>
<dbReference type="GO" id="GO:0035251">
    <property type="term" value="F:UDP-glucosyltransferase activity"/>
    <property type="evidence" value="ECO:0000318"/>
    <property type="project" value="GO_Central"/>
</dbReference>
<comment type="similarity">
    <text evidence="1">Belongs to the UDP-glycosyltransferase family.</text>
</comment>
<dbReference type="CDD" id="cd03784">
    <property type="entry name" value="GT1_Gtf-like"/>
    <property type="match status" value="1"/>
</dbReference>
<dbReference type="InterPro" id="IPR050481">
    <property type="entry name" value="UDP-glycosyltransf_plant"/>
</dbReference>
<dbReference type="InterPro" id="IPR002213">
    <property type="entry name" value="UDP_glucos_trans"/>
</dbReference>
<dbReference type="SUPFAM" id="SSF53756">
    <property type="entry name" value="UDP-Glycosyltransferase/glycogen phosphorylase"/>
    <property type="match status" value="1"/>
</dbReference>
<dbReference type="FunFam" id="3.40.50.2000:FF:000037">
    <property type="entry name" value="Glycosyltransferase"/>
    <property type="match status" value="1"/>
</dbReference>
<dbReference type="Pfam" id="PF00201">
    <property type="entry name" value="UDPGT"/>
    <property type="match status" value="1"/>
</dbReference>
<dbReference type="InParanoid" id="B9T2C2"/>
<proteinExistence type="inferred from homology"/>
<protein>
    <submittedName>
        <fullName evidence="4">UDP-glucosyltransferase, putative</fullName>
        <ecNumber evidence="4">2.4.1.115</ecNumber>
    </submittedName>
</protein>
<evidence type="ECO:0000313" key="4">
    <source>
        <dbReference type="EMBL" id="EEF30003.1"/>
    </source>
</evidence>
<keyword evidence="3 4" id="KW-0808">Transferase</keyword>
<dbReference type="EC" id="2.4.1.115" evidence="4"/>
<organism evidence="4 5">
    <name type="scientific">Ricinus communis</name>
    <name type="common">Castor bean</name>
    <dbReference type="NCBI Taxonomy" id="3988"/>
    <lineage>
        <taxon>Eukaryota</taxon>
        <taxon>Viridiplantae</taxon>
        <taxon>Streptophyta</taxon>
        <taxon>Embryophyta</taxon>
        <taxon>Tracheophyta</taxon>
        <taxon>Spermatophyta</taxon>
        <taxon>Magnoliopsida</taxon>
        <taxon>eudicotyledons</taxon>
        <taxon>Gunneridae</taxon>
        <taxon>Pentapetalae</taxon>
        <taxon>rosids</taxon>
        <taxon>fabids</taxon>
        <taxon>Malpighiales</taxon>
        <taxon>Euphorbiaceae</taxon>
        <taxon>Acalyphoideae</taxon>
        <taxon>Acalypheae</taxon>
        <taxon>Ricinus</taxon>
    </lineage>
</organism>
<evidence type="ECO:0000313" key="5">
    <source>
        <dbReference type="Proteomes" id="UP000008311"/>
    </source>
</evidence>
<keyword evidence="2 4" id="KW-0328">Glycosyltransferase</keyword>
<dbReference type="EMBL" id="EQ974374">
    <property type="protein sequence ID" value="EEF30003.1"/>
    <property type="molecule type" value="Genomic_DNA"/>
</dbReference>
<evidence type="ECO:0000256" key="2">
    <source>
        <dbReference type="ARBA" id="ARBA00022676"/>
    </source>
</evidence>